<organism evidence="1 2">
    <name type="scientific">Striga asiatica</name>
    <name type="common">Asiatic witchweed</name>
    <name type="synonym">Buchnera asiatica</name>
    <dbReference type="NCBI Taxonomy" id="4170"/>
    <lineage>
        <taxon>Eukaryota</taxon>
        <taxon>Viridiplantae</taxon>
        <taxon>Streptophyta</taxon>
        <taxon>Embryophyta</taxon>
        <taxon>Tracheophyta</taxon>
        <taxon>Spermatophyta</taxon>
        <taxon>Magnoliopsida</taxon>
        <taxon>eudicotyledons</taxon>
        <taxon>Gunneridae</taxon>
        <taxon>Pentapetalae</taxon>
        <taxon>asterids</taxon>
        <taxon>lamiids</taxon>
        <taxon>Lamiales</taxon>
        <taxon>Orobanchaceae</taxon>
        <taxon>Buchnereae</taxon>
        <taxon>Striga</taxon>
    </lineage>
</organism>
<dbReference type="AlphaFoldDB" id="A0A5A7PQB3"/>
<evidence type="ECO:0000313" key="1">
    <source>
        <dbReference type="EMBL" id="GER34846.1"/>
    </source>
</evidence>
<sequence>TPKCHRLSRTQLWEWLPDKAQGRNNQHNKSNMTQVKTKFSIRNINRTNINQHTSFGTLLSSSLCDLSTRSILLLHTLDNTNCNSLPHVTHGKTTKRRVLSKSLHNHGLGRNHLNKPSITILQELGLLLQLLTRPPINLSHELGKFDSNVGSVAVEHGGIALTNLPRVVHDNNLRGKVSSFLGRVILRVGSHITTLQILHSNILHIEPNVITWEGLLHGLMVHLNRLDLSG</sequence>
<gene>
    <name evidence="1" type="ORF">STAS_11096</name>
</gene>
<dbReference type="EMBL" id="BKCP01004960">
    <property type="protein sequence ID" value="GER34846.1"/>
    <property type="molecule type" value="Genomic_DNA"/>
</dbReference>
<comment type="caution">
    <text evidence="1">The sequence shown here is derived from an EMBL/GenBank/DDBJ whole genome shotgun (WGS) entry which is preliminary data.</text>
</comment>
<reference evidence="2" key="1">
    <citation type="journal article" date="2019" name="Curr. Biol.">
        <title>Genome Sequence of Striga asiatica Provides Insight into the Evolution of Plant Parasitism.</title>
        <authorList>
            <person name="Yoshida S."/>
            <person name="Kim S."/>
            <person name="Wafula E.K."/>
            <person name="Tanskanen J."/>
            <person name="Kim Y.M."/>
            <person name="Honaas L."/>
            <person name="Yang Z."/>
            <person name="Spallek T."/>
            <person name="Conn C.E."/>
            <person name="Ichihashi Y."/>
            <person name="Cheong K."/>
            <person name="Cui S."/>
            <person name="Der J.P."/>
            <person name="Gundlach H."/>
            <person name="Jiao Y."/>
            <person name="Hori C."/>
            <person name="Ishida J.K."/>
            <person name="Kasahara H."/>
            <person name="Kiba T."/>
            <person name="Kim M.S."/>
            <person name="Koo N."/>
            <person name="Laohavisit A."/>
            <person name="Lee Y.H."/>
            <person name="Lumba S."/>
            <person name="McCourt P."/>
            <person name="Mortimer J.C."/>
            <person name="Mutuku J.M."/>
            <person name="Nomura T."/>
            <person name="Sasaki-Sekimoto Y."/>
            <person name="Seto Y."/>
            <person name="Wang Y."/>
            <person name="Wakatake T."/>
            <person name="Sakakibara H."/>
            <person name="Demura T."/>
            <person name="Yamaguchi S."/>
            <person name="Yoneyama K."/>
            <person name="Manabe R.I."/>
            <person name="Nelson D.C."/>
            <person name="Schulman A.H."/>
            <person name="Timko M.P."/>
            <person name="dePamphilis C.W."/>
            <person name="Choi D."/>
            <person name="Shirasu K."/>
        </authorList>
    </citation>
    <scope>NUCLEOTIDE SEQUENCE [LARGE SCALE GENOMIC DNA]</scope>
    <source>
        <strain evidence="2">cv. UVA1</strain>
    </source>
</reference>
<dbReference type="Proteomes" id="UP000325081">
    <property type="component" value="Unassembled WGS sequence"/>
</dbReference>
<feature type="non-terminal residue" evidence="1">
    <location>
        <position position="1"/>
    </location>
</feature>
<dbReference type="OrthoDB" id="1494688at2759"/>
<evidence type="ECO:0000313" key="2">
    <source>
        <dbReference type="Proteomes" id="UP000325081"/>
    </source>
</evidence>
<keyword evidence="1" id="KW-0648">Protein biosynthesis</keyword>
<protein>
    <submittedName>
        <fullName evidence="1">Translation elongation factor 1-alpha</fullName>
    </submittedName>
</protein>
<keyword evidence="2" id="KW-1185">Reference proteome</keyword>
<name>A0A5A7PQB3_STRAF</name>
<dbReference type="GO" id="GO:0003746">
    <property type="term" value="F:translation elongation factor activity"/>
    <property type="evidence" value="ECO:0007669"/>
    <property type="project" value="UniProtKB-KW"/>
</dbReference>
<accession>A0A5A7PQB3</accession>
<proteinExistence type="predicted"/>
<keyword evidence="1" id="KW-0251">Elongation factor</keyword>